<dbReference type="Pfam" id="PF18911">
    <property type="entry name" value="PKD_4"/>
    <property type="match status" value="1"/>
</dbReference>
<evidence type="ECO:0000259" key="2">
    <source>
        <dbReference type="PROSITE" id="PS50060"/>
    </source>
</evidence>
<dbReference type="InterPro" id="IPR022409">
    <property type="entry name" value="PKD/Chitinase_dom"/>
</dbReference>
<dbReference type="SMART" id="SM00137">
    <property type="entry name" value="MAM"/>
    <property type="match status" value="1"/>
</dbReference>
<reference evidence="4" key="2">
    <citation type="submission" date="2022-04" db="EMBL/GenBank/DDBJ databases">
        <title>Complete Genome Sequence of Flavobacterium sediminilitoris YSM-43, Isolated from a Tidal Sediment.</title>
        <authorList>
            <person name="Lee P.A."/>
        </authorList>
    </citation>
    <scope>NUCLEOTIDE SEQUENCE</scope>
    <source>
        <strain evidence="4">YSM-43</strain>
    </source>
</reference>
<sequence>MKKTLLIFILFLCYSSFSQENWQIMMHDRNANFNEIQKDFNIYYKKNVSNSKKLPKGKGIKQFKRWEYYWENRVDENGNFPKEGNLLEEIKRYKNSHTKFISRGYFAGSGNWKIIGPISSPNNGTGQINGNGRINCITFHPTDPNTIFVGAPSGGFWKSIDGGATWKEYSSGLVRLGVSSIVIDPIDPNIIYIGTGDRDSGDAPGYGVYKSIDGGITWLSSNTGMGNRTVYEILMNPTNSNILIASTNGNRIYKSIDAGANWTFASTSSSMKDIAFKPGDPNTIYASGTSVDVSTDGGATFTQVTSGTPIGVQRIALAVSNNEPDWVYLLAGGANGLIGIYRSTDSGISFSTRTNAPNILGYNTDGSGTASQAYYDLVIAADPTDANIIYTGGVNLWKSTDGGVTMNCVSYWVGQSGTIDGVHADQHALEFSPHTNFLYNGNDGGVYYSSNNGTDWNDISSGLAIAQVYKIGASQTIDNLVINGYQDNGTAINRGPIFSTEIGGDGMECIIDPTNENYMYGALYYGEIRRSTNGGTSFGNITSSISETGAWVTPYKLDPNNSNTMFAGYENIWINTAVRTGSTWNQISNFGATSKIVDLAIAPSNSNIMYVSRNGTNKFYYTNDALAASPTWTNLNTNLPASLVPKDIEIDPNDPNHVFIALGNNIYESTDAGLNWTDISGTLPNISLNTIVIDHSSPVNAMYVGMDVGVYYKDDNLSDWESFSTGLANLEITELEIYSNNTECKSKLYAATYGQGLWTSDLKDPGNIAPTACFESETTEDCIGNDFILIDKSDYTPTSWSWTITPTTFTYINGTSSTSQNPEIRFTNAGTYTVELTATNANGSNTETKTAYINIYAGTIASNFNEDFEGETLCATTTDCGSTTCGLTGFWSNLTNGNDDDIDWRVDEGGTPSANTGPNTDFNPGTATGNYIYLEASSCSNKTGILESQCIVIDKNYDFNFAYHMFGVNTGSLHIDLFSDGKWQENIITTISGNQGNQWNIATVNLAPYVGKTIKLRIRGITGNGFESDIAIDDIQLVSNCSTPTTWNGTAWSNGTPSLTIPVVIDGNYSTSINGNFECCSLLINSGFELNINHSNHIVVENDIVNNGILNVKNNGSLIQINDINTNIGNINYERTTNIRQQDYVFWSSPIEGFNVGDISPLTSSGNIYKWDSVFTNGNGGQGYWVNAPNDVMLPGNGYIVRGPSNFTSTAQDFTAEFINGSPNNGAISTTISRGNYTGVDYSGANSITITRFDDNWNLIGNPYPSSINVIDFLNLNSSIIEGSVRIWTHGTLPSTSNPNPFYGNYTTNYSLSDFIVHNGTGTVSGPNGFNGFIAGGQGFMVLMNDGATASDNIIFNNSLRNKTYTNDQFYKTSPSSVEKNRIWLNLSNENADSDRTLIGYLEEATNSKDRLYDAFTKVEPNAQKIYTFIGSDKMTIQAFGLPFSDEDTIPLGINTPTPGNYTISIHAVDGFFTGQQIFVEDTFLNTINNISNQPYSFYSEANEINDRFILRFNTSLLSNIDFEVDPNDIIVSGIDQIEIESKKEKIKNIVIYDVLGRKVLDKNNIDAYKFNINSIIKSDSALLMKITLSNNQIAYKKFLF</sequence>
<dbReference type="CDD" id="cd06263">
    <property type="entry name" value="MAM"/>
    <property type="match status" value="1"/>
</dbReference>
<evidence type="ECO:0000313" key="4">
    <source>
        <dbReference type="EMBL" id="UOX35134.1"/>
    </source>
</evidence>
<evidence type="ECO:0000259" key="3">
    <source>
        <dbReference type="PROSITE" id="PS50093"/>
    </source>
</evidence>
<dbReference type="PANTHER" id="PTHR23282">
    <property type="entry name" value="APICAL ENDOSOMAL GLYCOPROTEIN PRECURSOR"/>
    <property type="match status" value="1"/>
</dbReference>
<dbReference type="InterPro" id="IPR013320">
    <property type="entry name" value="ConA-like_dom_sf"/>
</dbReference>
<accession>A0ABY4HTR7</accession>
<organism evidence="4 5">
    <name type="scientific">Flavobacterium sediminilitoris</name>
    <dbReference type="NCBI Taxonomy" id="2024526"/>
    <lineage>
        <taxon>Bacteria</taxon>
        <taxon>Pseudomonadati</taxon>
        <taxon>Bacteroidota</taxon>
        <taxon>Flavobacteriia</taxon>
        <taxon>Flavobacteriales</taxon>
        <taxon>Flavobacteriaceae</taxon>
        <taxon>Flavobacterium</taxon>
    </lineage>
</organism>
<dbReference type="SUPFAM" id="SSF49299">
    <property type="entry name" value="PKD domain"/>
    <property type="match status" value="1"/>
</dbReference>
<dbReference type="SUPFAM" id="SSF110296">
    <property type="entry name" value="Oligoxyloglucan reducing end-specific cellobiohydrolase"/>
    <property type="match status" value="3"/>
</dbReference>
<dbReference type="CDD" id="cd15482">
    <property type="entry name" value="Sialidase_non-viral"/>
    <property type="match status" value="1"/>
</dbReference>
<dbReference type="CDD" id="cd00146">
    <property type="entry name" value="PKD"/>
    <property type="match status" value="1"/>
</dbReference>
<dbReference type="EMBL" id="CP090145">
    <property type="protein sequence ID" value="UOX35134.1"/>
    <property type="molecule type" value="Genomic_DNA"/>
</dbReference>
<dbReference type="Pfam" id="PF00629">
    <property type="entry name" value="MAM"/>
    <property type="match status" value="1"/>
</dbReference>
<dbReference type="InterPro" id="IPR015943">
    <property type="entry name" value="WD40/YVTN_repeat-like_dom_sf"/>
</dbReference>
<dbReference type="RefSeq" id="WP_246918339.1">
    <property type="nucleotide sequence ID" value="NZ_CP090145.1"/>
</dbReference>
<dbReference type="Gene3D" id="2.60.40.10">
    <property type="entry name" value="Immunoglobulins"/>
    <property type="match status" value="1"/>
</dbReference>
<feature type="domain" description="MAM" evidence="2">
    <location>
        <begin position="864"/>
        <end position="1043"/>
    </location>
</feature>
<protein>
    <submittedName>
        <fullName evidence="4">PKD domain-containing protein</fullName>
    </submittedName>
</protein>
<keyword evidence="1" id="KW-0732">Signal</keyword>
<dbReference type="InterPro" id="IPR000998">
    <property type="entry name" value="MAM_dom"/>
</dbReference>
<feature type="domain" description="PKD" evidence="3">
    <location>
        <begin position="770"/>
        <end position="860"/>
    </location>
</feature>
<dbReference type="SMART" id="SM00089">
    <property type="entry name" value="PKD"/>
    <property type="match status" value="1"/>
</dbReference>
<keyword evidence="5" id="KW-1185">Reference proteome</keyword>
<dbReference type="SUPFAM" id="SSF49899">
    <property type="entry name" value="Concanavalin A-like lectins/glucanases"/>
    <property type="match status" value="1"/>
</dbReference>
<dbReference type="InterPro" id="IPR000601">
    <property type="entry name" value="PKD_dom"/>
</dbReference>
<dbReference type="Gene3D" id="2.130.10.10">
    <property type="entry name" value="YVTN repeat-like/Quinoprotein amine dehydrogenase"/>
    <property type="match status" value="4"/>
</dbReference>
<reference evidence="4" key="1">
    <citation type="submission" date="2021-12" db="EMBL/GenBank/DDBJ databases">
        <authorList>
            <person name="Cha I.-T."/>
            <person name="Lee K.-E."/>
            <person name="Park S.-J."/>
        </authorList>
    </citation>
    <scope>NUCLEOTIDE SEQUENCE</scope>
    <source>
        <strain evidence="4">YSM-43</strain>
    </source>
</reference>
<dbReference type="PANTHER" id="PTHR23282:SF101">
    <property type="entry name" value="MAM DOMAIN-CONTAINING PROTEIN"/>
    <property type="match status" value="1"/>
</dbReference>
<dbReference type="Gene3D" id="2.60.120.200">
    <property type="match status" value="1"/>
</dbReference>
<feature type="signal peptide" evidence="1">
    <location>
        <begin position="1"/>
        <end position="18"/>
    </location>
</feature>
<feature type="chain" id="PRO_5045189001" evidence="1">
    <location>
        <begin position="19"/>
        <end position="1601"/>
    </location>
</feature>
<dbReference type="PROSITE" id="PS50093">
    <property type="entry name" value="PKD"/>
    <property type="match status" value="1"/>
</dbReference>
<dbReference type="PROSITE" id="PS50060">
    <property type="entry name" value="MAM_2"/>
    <property type="match status" value="1"/>
</dbReference>
<dbReference type="Proteomes" id="UP000830454">
    <property type="component" value="Chromosome"/>
</dbReference>
<evidence type="ECO:0000313" key="5">
    <source>
        <dbReference type="Proteomes" id="UP000830454"/>
    </source>
</evidence>
<gene>
    <name evidence="4" type="ORF">LXD69_06370</name>
</gene>
<evidence type="ECO:0000256" key="1">
    <source>
        <dbReference type="SAM" id="SignalP"/>
    </source>
</evidence>
<dbReference type="InterPro" id="IPR035986">
    <property type="entry name" value="PKD_dom_sf"/>
</dbReference>
<name>A0ABY4HTR7_9FLAO</name>
<dbReference type="InterPro" id="IPR013783">
    <property type="entry name" value="Ig-like_fold"/>
</dbReference>
<dbReference type="InterPro" id="IPR051560">
    <property type="entry name" value="MAM_domain-containing"/>
</dbReference>
<proteinExistence type="predicted"/>